<proteinExistence type="predicted"/>
<evidence type="ECO:0000313" key="2">
    <source>
        <dbReference type="Proteomes" id="UP000095280"/>
    </source>
</evidence>
<dbReference type="Pfam" id="PF00078">
    <property type="entry name" value="RVT_1"/>
    <property type="match status" value="1"/>
</dbReference>
<keyword evidence="2" id="KW-1185">Reference proteome</keyword>
<dbReference type="Proteomes" id="UP000095280">
    <property type="component" value="Unplaced"/>
</dbReference>
<dbReference type="InterPro" id="IPR000477">
    <property type="entry name" value="RT_dom"/>
</dbReference>
<dbReference type="PANTHER" id="PTHR47027:SF27">
    <property type="entry name" value="REVERSE TRANSCRIPTASE DOMAIN-CONTAINING PROTEIN"/>
    <property type="match status" value="1"/>
</dbReference>
<protein>
    <submittedName>
        <fullName evidence="3">Reverse transcriptase domain-containing protein</fullName>
    </submittedName>
</protein>
<dbReference type="CDD" id="cd01650">
    <property type="entry name" value="RT_nLTR_like"/>
    <property type="match status" value="1"/>
</dbReference>
<feature type="domain" description="Reverse transcriptase" evidence="1">
    <location>
        <begin position="320"/>
        <end position="461"/>
    </location>
</feature>
<name>A0A1I8GJ13_9PLAT</name>
<accession>A0A1I8GJ13</accession>
<evidence type="ECO:0000313" key="3">
    <source>
        <dbReference type="WBParaSite" id="maker-uti_cns_0002171-snap-gene-0.2-mRNA-1"/>
    </source>
</evidence>
<dbReference type="AlphaFoldDB" id="A0A1I8GJ13"/>
<dbReference type="WBParaSite" id="maker-uti_cns_0002171-snap-gene-0.2-mRNA-1">
    <property type="protein sequence ID" value="maker-uti_cns_0002171-snap-gene-0.2-mRNA-1"/>
    <property type="gene ID" value="maker-uti_cns_0002171-snap-gene-0.2"/>
</dbReference>
<reference evidence="3" key="1">
    <citation type="submission" date="2016-11" db="UniProtKB">
        <authorList>
            <consortium name="WormBaseParasite"/>
        </authorList>
    </citation>
    <scope>IDENTIFICATION</scope>
</reference>
<dbReference type="PANTHER" id="PTHR47027">
    <property type="entry name" value="REVERSE TRANSCRIPTASE DOMAIN-CONTAINING PROTEIN"/>
    <property type="match status" value="1"/>
</dbReference>
<organism evidence="2 3">
    <name type="scientific">Macrostomum lignano</name>
    <dbReference type="NCBI Taxonomy" id="282301"/>
    <lineage>
        <taxon>Eukaryota</taxon>
        <taxon>Metazoa</taxon>
        <taxon>Spiralia</taxon>
        <taxon>Lophotrochozoa</taxon>
        <taxon>Platyhelminthes</taxon>
        <taxon>Rhabditophora</taxon>
        <taxon>Macrostomorpha</taxon>
        <taxon>Macrostomida</taxon>
        <taxon>Macrostomidae</taxon>
        <taxon>Macrostomum</taxon>
    </lineage>
</organism>
<sequence>LLVLFGSNCVATRHEARSVDSRIRSTGPEESANEDLLVLQSDHLLRLQADSTRRASQGFDFAQSAAAAAAAAPATTINGELCISKETTTGGAPLGPSAPTKSNFALRFLLAVSNTCLTGCLAVRCYSCFNCKTVDSNTATSSSNYCKKAVFGDTISRAALPLCVESSRTFCCDTDLCNSVGRVSGPPLPGLLTGGGLLAACLLIFGDTISRAALPLCVESSRTFCCDTDLCNSVGRVSGPPLPGLLTGGGLLAACLLKTPLPSEDSFNVAPVTMAEVVILAQKTPGGKALGLDEVPIEALRIHCVASEVAVSRHYTTRREHRGICLQSCAVLSFNRMLLSRLQPVLDPYLRPEQNGFWPHRGIVAQILALRRIIEEARTRQLDLIVVFIDFMKAFDSVARAAIPAPSLISAIMALYCATRAAVMTPDGLSDSFETFSGVLQGDTLAPFLFVLVLDWVLRTAIHTDEDGFLLRRRVVDVNRRNGSACLATPMTSPCCPRPGRQRQLDKLVSAAASVGLVVNTKKTVVLCVPGDIEAAVFCRGAGGQVTELPRCQQFVYLGGLVPDVREDLRRRRGLAWAAFRSVRAVLQSEALPDRQRAALFQAVVETVLLYNTETWTLTNSLEQQVNAAHAGLLRAAFKISDERITNAALYRRAGLARPSHIIRAESYCPQPVQEVLLLTLQAPYRRDQARTRRFVDCLLTHAGAPDSASGAAFVRAQALTLTLYTTYKVT</sequence>
<evidence type="ECO:0000259" key="1">
    <source>
        <dbReference type="Pfam" id="PF00078"/>
    </source>
</evidence>